<feature type="domain" description="Mechanosensitive ion channel MscS C-terminal" evidence="14">
    <location>
        <begin position="995"/>
        <end position="1078"/>
    </location>
</feature>
<feature type="domain" description="Mechanosensitive ion channel inner membrane" evidence="12">
    <location>
        <begin position="481"/>
        <end position="818"/>
    </location>
</feature>
<dbReference type="Pfam" id="PF21088">
    <property type="entry name" value="MS_channel_1st"/>
    <property type="match status" value="1"/>
</dbReference>
<feature type="region of interest" description="Disordered" evidence="8">
    <location>
        <begin position="1092"/>
        <end position="1111"/>
    </location>
</feature>
<dbReference type="InterPro" id="IPR024393">
    <property type="entry name" value="MscS_porin"/>
</dbReference>
<keyword evidence="7" id="KW-0175">Coiled coil</keyword>
<feature type="coiled-coil region" evidence="7">
    <location>
        <begin position="181"/>
        <end position="245"/>
    </location>
</feature>
<feature type="compositionally biased region" description="Polar residues" evidence="8">
    <location>
        <begin position="138"/>
        <end position="148"/>
    </location>
</feature>
<evidence type="ECO:0000259" key="14">
    <source>
        <dbReference type="Pfam" id="PF21082"/>
    </source>
</evidence>
<feature type="transmembrane region" description="Helical" evidence="9">
    <location>
        <begin position="700"/>
        <end position="721"/>
    </location>
</feature>
<evidence type="ECO:0000256" key="2">
    <source>
        <dbReference type="ARBA" id="ARBA00008017"/>
    </source>
</evidence>
<feature type="transmembrane region" description="Helical" evidence="9">
    <location>
        <begin position="632"/>
        <end position="652"/>
    </location>
</feature>
<feature type="transmembrane region" description="Helical" evidence="9">
    <location>
        <begin position="673"/>
        <end position="694"/>
    </location>
</feature>
<name>A0A0B1R576_9GAMM</name>
<feature type="domain" description="Mechanosensitive ion channel MscS porin" evidence="13">
    <location>
        <begin position="31"/>
        <end position="259"/>
    </location>
</feature>
<dbReference type="NCBIfam" id="NF008180">
    <property type="entry name" value="PRK10929.1"/>
    <property type="match status" value="1"/>
</dbReference>
<evidence type="ECO:0000259" key="15">
    <source>
        <dbReference type="Pfam" id="PF21088"/>
    </source>
</evidence>
<evidence type="ECO:0000256" key="7">
    <source>
        <dbReference type="SAM" id="Coils"/>
    </source>
</evidence>
<dbReference type="InterPro" id="IPR049278">
    <property type="entry name" value="MS_channel_C"/>
</dbReference>
<feature type="chain" id="PRO_5002059956" evidence="10">
    <location>
        <begin position="20"/>
        <end position="1111"/>
    </location>
</feature>
<dbReference type="Gene3D" id="2.30.30.60">
    <property type="match status" value="1"/>
</dbReference>
<dbReference type="InterPro" id="IPR049142">
    <property type="entry name" value="MS_channel_1st"/>
</dbReference>
<sequence>MRVFLSLLLSLVLSSSVFAATVPPANQLKQELDAAKSAKATPTQAEQVQALEAAINFLSERDESLERAKQYQQVIDDFPRLARELRQQIATLTDGSKTVRSNMSSAELDQEILQISSQLLEEGRQAQQEQDRAREISDSLSQLPQQQTDARRAMTESDRRVQGFSAAATPLAQAQIYARQAENAANKARVDELELAQLSANNRQELARMRAEVHQRKATQLDNYLQDLRNQLNNQRQREAELALERTEQLAENSGDLPASISDQFRVNRELSADLNAQAQRMDLVASQQRLATNQTLQVRQALSTLREQSQWLGASNLLGEALRAQVARLPDMPKSQQIDSEMGQLRVQRLHYEDLLERQKDLRKEKQDDGTPFTSEQRRILDAQLKTQRELLNSLISGCDTLILEITKLKVSNTQLQDALGEVREATHRYLFWTADVSAIDLKYPIEVARDLTRLLSLDTLGQLGKAMAMMFTSKETVMPIICAVLLVGFSISSRRHYNDFMARSAIRVGKVTQDRFSLTLRTVFWSILVAVPVPVLWAALGFGLQHAWPYPFAVAIGDGITATLPLLWAFMISKAFARHDGLFVVHFRWPQARVARAMRYYSLTVGLIVPLIMLLIAFANLDDPQFSATLGRLCFILICGALSIVTVSLKRSGIPLYLDKEGNGDNFINRILWNLMIAIPLVAALASCIGYLATAQALLARLETSVGIWFFLLVIYHIIRRWMLIQRRRIAFDRARQRRADMLANRARSEEEKEQQAPANADTIEIDEPSLDLDEISAQSLRLVRSILTLIALVSVIVLWSEIHSAFSFLDNIPLWDVSTTIQGVESVQPITLGSVLIAILIFIITTQLVRNMPALLELALLQHLSLTPGTGYAITTLTKYALMLIGGLIGFSIIGVEWAKLQWLVAALGLGLGFGMQEIFANFISGLIILFEKPIRIGDTVTIRDLTGSITRINTRATTITDWDRKEIIVPNKAFITEQFVNWSLSDSVTRVVLTIPAPAHVNSDEVTNILKQAAERCTYVLDMPAPDVFLVDLQQGIQLFELRVHAAEMGHRMPLRHELHQLILRGFEEHGIEMPFPPFQVRMETLGRKTPASNGSPSSQTFKSGGL</sequence>
<gene>
    <name evidence="16" type="ORF">QU24_12585</name>
</gene>
<feature type="transmembrane region" description="Helical" evidence="9">
    <location>
        <begin position="789"/>
        <end position="812"/>
    </location>
</feature>
<feature type="signal peptide" evidence="10">
    <location>
        <begin position="1"/>
        <end position="19"/>
    </location>
</feature>
<evidence type="ECO:0000259" key="12">
    <source>
        <dbReference type="Pfam" id="PF12794"/>
    </source>
</evidence>
<dbReference type="InterPro" id="IPR010920">
    <property type="entry name" value="LSM_dom_sf"/>
</dbReference>
<evidence type="ECO:0000256" key="6">
    <source>
        <dbReference type="ARBA" id="ARBA00023136"/>
    </source>
</evidence>
<dbReference type="Proteomes" id="UP000030853">
    <property type="component" value="Unassembled WGS sequence"/>
</dbReference>
<reference evidence="16 17" key="1">
    <citation type="submission" date="2014-11" db="EMBL/GenBank/DDBJ databases">
        <title>Genome sequencing of Pantoea rodasii ND03.</title>
        <authorList>
            <person name="Muhamad Yunos N.Y."/>
            <person name="Chan K.-G."/>
        </authorList>
    </citation>
    <scope>NUCLEOTIDE SEQUENCE [LARGE SCALE GENOMIC DNA]</scope>
    <source>
        <strain evidence="16 17">ND03</strain>
    </source>
</reference>
<evidence type="ECO:0000313" key="16">
    <source>
        <dbReference type="EMBL" id="KHJ67779.1"/>
    </source>
</evidence>
<evidence type="ECO:0000256" key="8">
    <source>
        <dbReference type="SAM" id="MobiDB-lite"/>
    </source>
</evidence>
<dbReference type="InterPro" id="IPR023408">
    <property type="entry name" value="MscS_beta-dom_sf"/>
</dbReference>
<feature type="transmembrane region" description="Helical" evidence="9">
    <location>
        <begin position="600"/>
        <end position="620"/>
    </location>
</feature>
<accession>A0A0B1R576</accession>
<evidence type="ECO:0000259" key="11">
    <source>
        <dbReference type="Pfam" id="PF00924"/>
    </source>
</evidence>
<feature type="compositionally biased region" description="Basic and acidic residues" evidence="8">
    <location>
        <begin position="122"/>
        <end position="137"/>
    </location>
</feature>
<dbReference type="Pfam" id="PF00924">
    <property type="entry name" value="MS_channel_2nd"/>
    <property type="match status" value="1"/>
</dbReference>
<dbReference type="Pfam" id="PF12795">
    <property type="entry name" value="MscS_porin"/>
    <property type="match status" value="1"/>
</dbReference>
<comment type="caution">
    <text evidence="16">The sequence shown here is derived from an EMBL/GenBank/DDBJ whole genome shotgun (WGS) entry which is preliminary data.</text>
</comment>
<comment type="similarity">
    <text evidence="2">Belongs to the MscS (TC 1.A.23) family.</text>
</comment>
<proteinExistence type="inferred from homology"/>
<dbReference type="Gene3D" id="3.30.70.100">
    <property type="match status" value="1"/>
</dbReference>
<dbReference type="InterPro" id="IPR052702">
    <property type="entry name" value="MscS-like_channel"/>
</dbReference>
<dbReference type="EMBL" id="JTJJ01000042">
    <property type="protein sequence ID" value="KHJ67779.1"/>
    <property type="molecule type" value="Genomic_DNA"/>
</dbReference>
<keyword evidence="5 9" id="KW-1133">Transmembrane helix</keyword>
<feature type="transmembrane region" description="Helical" evidence="9">
    <location>
        <begin position="873"/>
        <end position="898"/>
    </location>
</feature>
<dbReference type="InterPro" id="IPR006685">
    <property type="entry name" value="MscS_channel_2nd"/>
</dbReference>
<feature type="domain" description="Mechanosensitive ion channel transmembrane helices 2/3" evidence="15">
    <location>
        <begin position="879"/>
        <end position="920"/>
    </location>
</feature>
<dbReference type="InterPro" id="IPR011014">
    <property type="entry name" value="MscS_channel_TM-2"/>
</dbReference>
<dbReference type="GO" id="GO:0008381">
    <property type="term" value="F:mechanosensitive monoatomic ion channel activity"/>
    <property type="evidence" value="ECO:0007669"/>
    <property type="project" value="UniProtKB-ARBA"/>
</dbReference>
<keyword evidence="6 9" id="KW-0472">Membrane</keyword>
<evidence type="ECO:0000256" key="3">
    <source>
        <dbReference type="ARBA" id="ARBA00022475"/>
    </source>
</evidence>
<evidence type="ECO:0000256" key="4">
    <source>
        <dbReference type="ARBA" id="ARBA00022692"/>
    </source>
</evidence>
<dbReference type="RefSeq" id="WP_039331554.1">
    <property type="nucleotide sequence ID" value="NZ_JTJJ01000042.1"/>
</dbReference>
<dbReference type="InterPro" id="IPR025692">
    <property type="entry name" value="MscS_IM_dom1"/>
</dbReference>
<comment type="subcellular location">
    <subcellularLocation>
        <location evidence="1">Cell membrane</location>
        <topology evidence="1">Multi-pass membrane protein</topology>
    </subcellularLocation>
</comment>
<dbReference type="AlphaFoldDB" id="A0A0B1R576"/>
<dbReference type="Gene3D" id="1.10.287.1260">
    <property type="match status" value="1"/>
</dbReference>
<feature type="transmembrane region" description="Helical" evidence="9">
    <location>
        <begin position="554"/>
        <end position="579"/>
    </location>
</feature>
<dbReference type="SUPFAM" id="SSF50182">
    <property type="entry name" value="Sm-like ribonucleoproteins"/>
    <property type="match status" value="1"/>
</dbReference>
<feature type="domain" description="Mechanosensitive ion channel MscS" evidence="11">
    <location>
        <begin position="922"/>
        <end position="987"/>
    </location>
</feature>
<dbReference type="Pfam" id="PF12794">
    <property type="entry name" value="MscS_TM"/>
    <property type="match status" value="1"/>
</dbReference>
<evidence type="ECO:0000256" key="9">
    <source>
        <dbReference type="SAM" id="Phobius"/>
    </source>
</evidence>
<protein>
    <submittedName>
        <fullName evidence="16">Mechanosensitive channel protein</fullName>
    </submittedName>
</protein>
<dbReference type="PANTHER" id="PTHR30347:SF9">
    <property type="entry name" value="MINICONDUCTANCE MECHANOSENSITIVE CHANNEL MSCM"/>
    <property type="match status" value="1"/>
</dbReference>
<dbReference type="SUPFAM" id="SSF82861">
    <property type="entry name" value="Mechanosensitive channel protein MscS (YggB), transmembrane region"/>
    <property type="match status" value="1"/>
</dbReference>
<keyword evidence="4 9" id="KW-0812">Transmembrane</keyword>
<keyword evidence="10" id="KW-0732">Signal</keyword>
<evidence type="ECO:0000256" key="1">
    <source>
        <dbReference type="ARBA" id="ARBA00004651"/>
    </source>
</evidence>
<dbReference type="InterPro" id="IPR011066">
    <property type="entry name" value="MscS_channel_C_sf"/>
</dbReference>
<feature type="transmembrane region" description="Helical" evidence="9">
    <location>
        <begin position="479"/>
        <end position="499"/>
    </location>
</feature>
<feature type="compositionally biased region" description="Polar residues" evidence="8">
    <location>
        <begin position="1095"/>
        <end position="1111"/>
    </location>
</feature>
<evidence type="ECO:0000256" key="5">
    <source>
        <dbReference type="ARBA" id="ARBA00022989"/>
    </source>
</evidence>
<dbReference type="PANTHER" id="PTHR30347">
    <property type="entry name" value="POTASSIUM CHANNEL RELATED"/>
    <property type="match status" value="1"/>
</dbReference>
<organism evidence="16 17">
    <name type="scientific">Pantoea rodasii</name>
    <dbReference type="NCBI Taxonomy" id="1076549"/>
    <lineage>
        <taxon>Bacteria</taxon>
        <taxon>Pseudomonadati</taxon>
        <taxon>Pseudomonadota</taxon>
        <taxon>Gammaproteobacteria</taxon>
        <taxon>Enterobacterales</taxon>
        <taxon>Erwiniaceae</taxon>
        <taxon>Pantoea</taxon>
    </lineage>
</organism>
<keyword evidence="3" id="KW-1003">Cell membrane</keyword>
<evidence type="ECO:0000256" key="10">
    <source>
        <dbReference type="SAM" id="SignalP"/>
    </source>
</evidence>
<feature type="transmembrane region" description="Helical" evidence="9">
    <location>
        <begin position="904"/>
        <end position="934"/>
    </location>
</feature>
<feature type="transmembrane region" description="Helical" evidence="9">
    <location>
        <begin position="520"/>
        <end position="542"/>
    </location>
</feature>
<dbReference type="SUPFAM" id="SSF82689">
    <property type="entry name" value="Mechanosensitive channel protein MscS (YggB), C-terminal domain"/>
    <property type="match status" value="1"/>
</dbReference>
<dbReference type="Pfam" id="PF21082">
    <property type="entry name" value="MS_channel_3rd"/>
    <property type="match status" value="1"/>
</dbReference>
<feature type="region of interest" description="Disordered" evidence="8">
    <location>
        <begin position="122"/>
        <end position="153"/>
    </location>
</feature>
<dbReference type="GO" id="GO:0005886">
    <property type="term" value="C:plasma membrane"/>
    <property type="evidence" value="ECO:0007669"/>
    <property type="project" value="UniProtKB-SubCell"/>
</dbReference>
<evidence type="ECO:0000259" key="13">
    <source>
        <dbReference type="Pfam" id="PF12795"/>
    </source>
</evidence>
<feature type="transmembrane region" description="Helical" evidence="9">
    <location>
        <begin position="832"/>
        <end position="852"/>
    </location>
</feature>
<evidence type="ECO:0000313" key="17">
    <source>
        <dbReference type="Proteomes" id="UP000030853"/>
    </source>
</evidence>